<evidence type="ECO:0000259" key="6">
    <source>
        <dbReference type="PROSITE" id="PS51387"/>
    </source>
</evidence>
<dbReference type="Pfam" id="PF01565">
    <property type="entry name" value="FAD_binding_4"/>
    <property type="match status" value="1"/>
</dbReference>
<keyword evidence="4" id="KW-0274">FAD</keyword>
<dbReference type="InterPro" id="IPR036318">
    <property type="entry name" value="FAD-bd_PCMH-like_sf"/>
</dbReference>
<organism evidence="7 8">
    <name type="scientific">Stylophora pistillata</name>
    <name type="common">Smooth cauliflower coral</name>
    <dbReference type="NCBI Taxonomy" id="50429"/>
    <lineage>
        <taxon>Eukaryota</taxon>
        <taxon>Metazoa</taxon>
        <taxon>Cnidaria</taxon>
        <taxon>Anthozoa</taxon>
        <taxon>Hexacorallia</taxon>
        <taxon>Scleractinia</taxon>
        <taxon>Astrocoeniina</taxon>
        <taxon>Pocilloporidae</taxon>
        <taxon>Stylophora</taxon>
    </lineage>
</organism>
<dbReference type="STRING" id="50429.A0A2B4S5F7"/>
<dbReference type="AlphaFoldDB" id="A0A2B4S5F7"/>
<evidence type="ECO:0000256" key="4">
    <source>
        <dbReference type="ARBA" id="ARBA00022827"/>
    </source>
</evidence>
<keyword evidence="5" id="KW-0560">Oxidoreductase</keyword>
<dbReference type="EMBL" id="LSMT01000138">
    <property type="protein sequence ID" value="PFX25924.1"/>
    <property type="molecule type" value="Genomic_DNA"/>
</dbReference>
<dbReference type="GO" id="GO:0016491">
    <property type="term" value="F:oxidoreductase activity"/>
    <property type="evidence" value="ECO:0007669"/>
    <property type="project" value="UniProtKB-KW"/>
</dbReference>
<dbReference type="Proteomes" id="UP000225706">
    <property type="component" value="Unassembled WGS sequence"/>
</dbReference>
<dbReference type="InterPro" id="IPR016167">
    <property type="entry name" value="FAD-bd_PCMH_sub1"/>
</dbReference>
<dbReference type="InterPro" id="IPR006094">
    <property type="entry name" value="Oxid_FAD_bind_N"/>
</dbReference>
<dbReference type="PROSITE" id="PS51387">
    <property type="entry name" value="FAD_PCMH"/>
    <property type="match status" value="1"/>
</dbReference>
<evidence type="ECO:0000313" key="7">
    <source>
        <dbReference type="EMBL" id="PFX25924.1"/>
    </source>
</evidence>
<gene>
    <name evidence="7" type="ORF">AWC38_SpisGene9421</name>
</gene>
<dbReference type="Gene3D" id="3.30.43.10">
    <property type="entry name" value="Uridine Diphospho-n-acetylenolpyruvylglucosamine Reductase, domain 2"/>
    <property type="match status" value="1"/>
</dbReference>
<evidence type="ECO:0000256" key="1">
    <source>
        <dbReference type="ARBA" id="ARBA00001974"/>
    </source>
</evidence>
<name>A0A2B4S5F7_STYPI</name>
<evidence type="ECO:0000256" key="3">
    <source>
        <dbReference type="ARBA" id="ARBA00022630"/>
    </source>
</evidence>
<dbReference type="InterPro" id="IPR016166">
    <property type="entry name" value="FAD-bd_PCMH"/>
</dbReference>
<comment type="caution">
    <text evidence="7">The sequence shown here is derived from an EMBL/GenBank/DDBJ whole genome shotgun (WGS) entry which is preliminary data.</text>
</comment>
<dbReference type="Gene3D" id="3.30.465.10">
    <property type="match status" value="1"/>
</dbReference>
<dbReference type="OrthoDB" id="5954934at2759"/>
<accession>A0A2B4S5F7</accession>
<dbReference type="PANTHER" id="PTHR42973">
    <property type="entry name" value="BINDING OXIDOREDUCTASE, PUTATIVE (AFU_ORTHOLOGUE AFUA_1G17690)-RELATED"/>
    <property type="match status" value="1"/>
</dbReference>
<dbReference type="Gene3D" id="3.40.462.20">
    <property type="match status" value="1"/>
</dbReference>
<dbReference type="PANTHER" id="PTHR42973:SF39">
    <property type="entry name" value="FAD-BINDING PCMH-TYPE DOMAIN-CONTAINING PROTEIN"/>
    <property type="match status" value="1"/>
</dbReference>
<reference evidence="8" key="1">
    <citation type="journal article" date="2017" name="bioRxiv">
        <title>Comparative analysis of the genomes of Stylophora pistillata and Acropora digitifera provides evidence for extensive differences between species of corals.</title>
        <authorList>
            <person name="Voolstra C.R."/>
            <person name="Li Y."/>
            <person name="Liew Y.J."/>
            <person name="Baumgarten S."/>
            <person name="Zoccola D."/>
            <person name="Flot J.-F."/>
            <person name="Tambutte S."/>
            <person name="Allemand D."/>
            <person name="Aranda M."/>
        </authorList>
    </citation>
    <scope>NUCLEOTIDE SEQUENCE [LARGE SCALE GENOMIC DNA]</scope>
</reference>
<dbReference type="InterPro" id="IPR012951">
    <property type="entry name" value="BBE"/>
</dbReference>
<dbReference type="Pfam" id="PF08031">
    <property type="entry name" value="BBE"/>
    <property type="match status" value="1"/>
</dbReference>
<dbReference type="InterPro" id="IPR016169">
    <property type="entry name" value="FAD-bd_PCMH_sub2"/>
</dbReference>
<dbReference type="SUPFAM" id="SSF56176">
    <property type="entry name" value="FAD-binding/transporter-associated domain-like"/>
    <property type="match status" value="1"/>
</dbReference>
<comment type="similarity">
    <text evidence="2">Belongs to the oxygen-dependent FAD-linked oxidoreductase family.</text>
</comment>
<evidence type="ECO:0000256" key="5">
    <source>
        <dbReference type="ARBA" id="ARBA00023002"/>
    </source>
</evidence>
<dbReference type="InterPro" id="IPR050416">
    <property type="entry name" value="FAD-linked_Oxidoreductase"/>
</dbReference>
<evidence type="ECO:0000256" key="2">
    <source>
        <dbReference type="ARBA" id="ARBA00005466"/>
    </source>
</evidence>
<feature type="domain" description="FAD-binding PCMH-type" evidence="6">
    <location>
        <begin position="42"/>
        <end position="210"/>
    </location>
</feature>
<comment type="cofactor">
    <cofactor evidence="1">
        <name>FAD</name>
        <dbReference type="ChEBI" id="CHEBI:57692"/>
    </cofactor>
</comment>
<proteinExistence type="inferred from homology"/>
<dbReference type="GO" id="GO:0071949">
    <property type="term" value="F:FAD binding"/>
    <property type="evidence" value="ECO:0007669"/>
    <property type="project" value="InterPro"/>
</dbReference>
<evidence type="ECO:0000313" key="8">
    <source>
        <dbReference type="Proteomes" id="UP000225706"/>
    </source>
</evidence>
<keyword evidence="8" id="KW-1185">Reference proteome</keyword>
<keyword evidence="3" id="KW-0285">Flavoprotein</keyword>
<sequence length="453" mass="50358">MLSRMVDFSPLKAVLSGNVIVKSENAKDYQGKVDETWNAAIRTRKPSAFVRVATVEDVVNSVKFCVKNELEMCVCAAKNSDFALADNAVVIDLSDMNSVTVDVEKKVVVAGAGAKLSDVDKETVRHSLVTPLGSYSELGVAGFTLLGGTGFLSRSLGCTADNCLEFELVTSSGDVVRASENENPELFWGMKGFGSNFGVVTSLKYRLHDIPEFVIGGDLYYPMSKAASAFKIIRDFLREREDNRLAVYMMLHFKRGGPQALCRFLFIGPPREGGALLMELTDLTKPLVNKVKPLPFDEFQKSGDWMVQRGITYYATMGNFVEELTDDGIDIIFDGINQAPDSRIVAGSNIYITSLGGKVKEIPAESSPYPFRKAEYWIGIVAGTPDPNFYEEVKTWVDSMDSRLSKYGIFPQGPEAEEEHERIRALKVKYDPENFFHHNLNIDPRKETQKDQL</sequence>
<protein>
    <submittedName>
        <fullName evidence="7">FAD-linked oxidoreductase</fullName>
    </submittedName>
</protein>